<protein>
    <submittedName>
        <fullName evidence="2">Uncharacterized protein</fullName>
    </submittedName>
</protein>
<dbReference type="PROSITE" id="PS50005">
    <property type="entry name" value="TPR"/>
    <property type="match status" value="1"/>
</dbReference>
<keyword evidence="1" id="KW-0802">TPR repeat</keyword>
<feature type="repeat" description="TPR" evidence="1">
    <location>
        <begin position="48"/>
        <end position="81"/>
    </location>
</feature>
<dbReference type="Gene3D" id="1.25.40.10">
    <property type="entry name" value="Tetratricopeptide repeat domain"/>
    <property type="match status" value="1"/>
</dbReference>
<accession>A0ABQ9ELB8</accession>
<evidence type="ECO:0000313" key="3">
    <source>
        <dbReference type="Proteomes" id="UP001217089"/>
    </source>
</evidence>
<dbReference type="InterPro" id="IPR019734">
    <property type="entry name" value="TPR_rpt"/>
</dbReference>
<dbReference type="EMBL" id="JARBDR010000813">
    <property type="protein sequence ID" value="KAJ8306048.1"/>
    <property type="molecule type" value="Genomic_DNA"/>
</dbReference>
<sequence>MELGLDFDDCDFKEEEKQQNEQPMVYSAKMCQQNWYEDADTTDVDTAANVFKFRGDNLYHQGRFEEATKHYIDAIDSLPTQSRSLRHDFEESLARCYMYVEKYVEALDIANKLCSSATNVDQQMQGLILLNNIQSKMSDIKGEEESIKRLIELHPFHVRFWLKLASIYRDHKTEHRCNVDVSDYVEQDIKELNPSEEMIQKATMFLGEDIFKLDQMKDGESEETSEITRDLSDFDSHWFTWVQNPDMT</sequence>
<comment type="caution">
    <text evidence="2">The sequence shown here is derived from an EMBL/GenBank/DDBJ whole genome shotgun (WGS) entry which is preliminary data.</text>
</comment>
<dbReference type="PANTHER" id="PTHR31919:SF1">
    <property type="entry name" value="ZINC FINGERS AND HOMEOBOXES PROTEIN 1, ISOFORM 2"/>
    <property type="match status" value="1"/>
</dbReference>
<dbReference type="PANTHER" id="PTHR31919">
    <property type="entry name" value="ZINC FINGERS AND HOMEOBOXES PROTEIN 1, ISOFORM 2"/>
    <property type="match status" value="1"/>
</dbReference>
<evidence type="ECO:0000313" key="2">
    <source>
        <dbReference type="EMBL" id="KAJ8306048.1"/>
    </source>
</evidence>
<name>A0ABQ9ELB8_TEGGR</name>
<gene>
    <name evidence="2" type="ORF">KUTeg_016593</name>
</gene>
<keyword evidence="3" id="KW-1185">Reference proteome</keyword>
<evidence type="ECO:0000256" key="1">
    <source>
        <dbReference type="PROSITE-ProRule" id="PRU00339"/>
    </source>
</evidence>
<dbReference type="Proteomes" id="UP001217089">
    <property type="component" value="Unassembled WGS sequence"/>
</dbReference>
<proteinExistence type="predicted"/>
<organism evidence="2 3">
    <name type="scientific">Tegillarca granosa</name>
    <name type="common">Malaysian cockle</name>
    <name type="synonym">Anadara granosa</name>
    <dbReference type="NCBI Taxonomy" id="220873"/>
    <lineage>
        <taxon>Eukaryota</taxon>
        <taxon>Metazoa</taxon>
        <taxon>Spiralia</taxon>
        <taxon>Lophotrochozoa</taxon>
        <taxon>Mollusca</taxon>
        <taxon>Bivalvia</taxon>
        <taxon>Autobranchia</taxon>
        <taxon>Pteriomorphia</taxon>
        <taxon>Arcoida</taxon>
        <taxon>Arcoidea</taxon>
        <taxon>Arcidae</taxon>
        <taxon>Tegillarca</taxon>
    </lineage>
</organism>
<reference evidence="2 3" key="1">
    <citation type="submission" date="2022-12" db="EMBL/GenBank/DDBJ databases">
        <title>Chromosome-level genome of Tegillarca granosa.</title>
        <authorList>
            <person name="Kim J."/>
        </authorList>
    </citation>
    <scope>NUCLEOTIDE SEQUENCE [LARGE SCALE GENOMIC DNA]</scope>
    <source>
        <strain evidence="2">Teg-2019</strain>
        <tissue evidence="2">Adductor muscle</tissue>
    </source>
</reference>
<dbReference type="Pfam" id="PF17826">
    <property type="entry name" value="DUF5588"/>
    <property type="match status" value="1"/>
</dbReference>
<dbReference type="SUPFAM" id="SSF48452">
    <property type="entry name" value="TPR-like"/>
    <property type="match status" value="1"/>
</dbReference>
<dbReference type="InterPro" id="IPR041404">
    <property type="entry name" value="DUF5588"/>
</dbReference>
<dbReference type="InterPro" id="IPR011990">
    <property type="entry name" value="TPR-like_helical_dom_sf"/>
</dbReference>